<dbReference type="EMBL" id="CP012160">
    <property type="protein sequence ID" value="AKS46704.1"/>
    <property type="molecule type" value="Genomic_DNA"/>
</dbReference>
<sequence length="36" mass="4284">MSFDSYRRKPVARAFQYHARLILISIQALNLYPESQ</sequence>
<proteinExistence type="predicted"/>
<dbReference type="AlphaFoldDB" id="A0A0K0Y6W2"/>
<evidence type="ECO:0000313" key="2">
    <source>
        <dbReference type="Proteomes" id="UP000067444"/>
    </source>
</evidence>
<accession>A0A0K0Y6W2</accession>
<reference evidence="1 2" key="1">
    <citation type="journal article" date="2015" name="Genome Announc.">
        <title>Closed Genome Sequence of Octadecabacter temperatus SB1, the First Mesophilic Species of the Genus Octadecabacter.</title>
        <authorList>
            <person name="Voget S."/>
            <person name="Billerbeck S."/>
            <person name="Simon M."/>
            <person name="Daniel R."/>
        </authorList>
    </citation>
    <scope>NUCLEOTIDE SEQUENCE [LARGE SCALE GENOMIC DNA]</scope>
    <source>
        <strain evidence="1 2">SB1</strain>
    </source>
</reference>
<protein>
    <submittedName>
        <fullName evidence="1">Uncharacterized protein</fullName>
    </submittedName>
</protein>
<keyword evidence="2" id="KW-1185">Reference proteome</keyword>
<dbReference type="KEGG" id="otm:OSB_21650"/>
<dbReference type="STRING" id="1458307.OSB_21650"/>
<gene>
    <name evidence="1" type="ORF">OSB_21650</name>
</gene>
<name>A0A0K0Y6W2_9RHOB</name>
<organism evidence="1 2">
    <name type="scientific">Octadecabacter temperatus</name>
    <dbReference type="NCBI Taxonomy" id="1458307"/>
    <lineage>
        <taxon>Bacteria</taxon>
        <taxon>Pseudomonadati</taxon>
        <taxon>Pseudomonadota</taxon>
        <taxon>Alphaproteobacteria</taxon>
        <taxon>Rhodobacterales</taxon>
        <taxon>Roseobacteraceae</taxon>
        <taxon>Octadecabacter</taxon>
    </lineage>
</organism>
<evidence type="ECO:0000313" key="1">
    <source>
        <dbReference type="EMBL" id="AKS46704.1"/>
    </source>
</evidence>
<dbReference type="Proteomes" id="UP000067444">
    <property type="component" value="Chromosome"/>
</dbReference>